<organism evidence="5 6">
    <name type="scientific">Clostridium polyendosporum</name>
    <dbReference type="NCBI Taxonomy" id="69208"/>
    <lineage>
        <taxon>Bacteria</taxon>
        <taxon>Bacillati</taxon>
        <taxon>Bacillota</taxon>
        <taxon>Clostridia</taxon>
        <taxon>Eubacteriales</taxon>
        <taxon>Clostridiaceae</taxon>
        <taxon>Clostridium</taxon>
    </lineage>
</organism>
<reference evidence="5" key="1">
    <citation type="submission" date="2021-03" db="EMBL/GenBank/DDBJ databases">
        <title>Taxonomic study of Clostridium polyendosporum from meadow-gley soil under rice.</title>
        <authorList>
            <person name="Kobayashi H."/>
            <person name="Tanizawa Y."/>
            <person name="Yagura M."/>
        </authorList>
    </citation>
    <scope>NUCLEOTIDE SEQUENCE</scope>
    <source>
        <strain evidence="5">JCM 30710</strain>
    </source>
</reference>
<dbReference type="InterPro" id="IPR018060">
    <property type="entry name" value="HTH_AraC"/>
</dbReference>
<dbReference type="InterPro" id="IPR020449">
    <property type="entry name" value="Tscrpt_reg_AraC-type_HTH"/>
</dbReference>
<dbReference type="EMBL" id="BOPZ01000013">
    <property type="protein sequence ID" value="GIM29145.1"/>
    <property type="molecule type" value="Genomic_DNA"/>
</dbReference>
<dbReference type="Pfam" id="PF02311">
    <property type="entry name" value="AraC_binding"/>
    <property type="match status" value="1"/>
</dbReference>
<comment type="caution">
    <text evidence="5">The sequence shown here is derived from an EMBL/GenBank/DDBJ whole genome shotgun (WGS) entry which is preliminary data.</text>
</comment>
<dbReference type="PANTHER" id="PTHR43280:SF2">
    <property type="entry name" value="HTH-TYPE TRANSCRIPTIONAL REGULATOR EXSA"/>
    <property type="match status" value="1"/>
</dbReference>
<evidence type="ECO:0000256" key="3">
    <source>
        <dbReference type="ARBA" id="ARBA00023163"/>
    </source>
</evidence>
<dbReference type="Pfam" id="PF12833">
    <property type="entry name" value="HTH_18"/>
    <property type="match status" value="1"/>
</dbReference>
<keyword evidence="2" id="KW-0238">DNA-binding</keyword>
<evidence type="ECO:0000313" key="6">
    <source>
        <dbReference type="Proteomes" id="UP000679179"/>
    </source>
</evidence>
<dbReference type="PRINTS" id="PR00032">
    <property type="entry name" value="HTHARAC"/>
</dbReference>
<evidence type="ECO:0000259" key="4">
    <source>
        <dbReference type="PROSITE" id="PS01124"/>
    </source>
</evidence>
<feature type="domain" description="HTH araC/xylS-type" evidence="4">
    <location>
        <begin position="174"/>
        <end position="272"/>
    </location>
</feature>
<gene>
    <name evidence="5" type="ORF">CPJCM30710_18110</name>
</gene>
<dbReference type="Gene3D" id="2.60.120.280">
    <property type="entry name" value="Regulatory protein AraC"/>
    <property type="match status" value="1"/>
</dbReference>
<dbReference type="Gene3D" id="1.10.10.60">
    <property type="entry name" value="Homeodomain-like"/>
    <property type="match status" value="2"/>
</dbReference>
<evidence type="ECO:0000256" key="2">
    <source>
        <dbReference type="ARBA" id="ARBA00023125"/>
    </source>
</evidence>
<dbReference type="PANTHER" id="PTHR43280">
    <property type="entry name" value="ARAC-FAMILY TRANSCRIPTIONAL REGULATOR"/>
    <property type="match status" value="1"/>
</dbReference>
<dbReference type="InterPro" id="IPR003313">
    <property type="entry name" value="AraC-bd"/>
</dbReference>
<evidence type="ECO:0000313" key="5">
    <source>
        <dbReference type="EMBL" id="GIM29145.1"/>
    </source>
</evidence>
<dbReference type="SUPFAM" id="SSF51215">
    <property type="entry name" value="Regulatory protein AraC"/>
    <property type="match status" value="1"/>
</dbReference>
<dbReference type="RefSeq" id="WP_212903848.1">
    <property type="nucleotide sequence ID" value="NZ_BOPZ01000013.1"/>
</dbReference>
<accession>A0A919VG79</accession>
<dbReference type="InterPro" id="IPR009057">
    <property type="entry name" value="Homeodomain-like_sf"/>
</dbReference>
<protein>
    <submittedName>
        <fullName evidence="5">AraC family transcriptional regulator</fullName>
    </submittedName>
</protein>
<keyword evidence="3" id="KW-0804">Transcription</keyword>
<dbReference type="InterPro" id="IPR037923">
    <property type="entry name" value="HTH-like"/>
</dbReference>
<proteinExistence type="predicted"/>
<sequence>MEDANVLHIQQNQFKDLYPCFCGQAQCKPSHSFGPAVRPNYLLHFVLSGKGHYHVGDKPHLIQKNQGFLIYPNVVTYYEAGEKDPWSYIWIGFNGEKADTYLGYAGLNKESLIFQCENGELLKKYVEDMLAHNTLSSTDELRLQGLLFLFFSAITKNTLITAKERGNNTNIYVTKAIEFIQNNYFNDIKVKDIANYVCLNRSYFTTLFQNTVKQSPQQYLSNFRITRAAEMLTLTNLSIGDIARSCGYIDSLIFSKAFKKVKGVSPSVYRKTS</sequence>
<evidence type="ECO:0000256" key="1">
    <source>
        <dbReference type="ARBA" id="ARBA00023015"/>
    </source>
</evidence>
<dbReference type="CDD" id="cd06986">
    <property type="entry name" value="cupin_MmsR-like_N"/>
    <property type="match status" value="1"/>
</dbReference>
<dbReference type="AlphaFoldDB" id="A0A919VG79"/>
<dbReference type="PROSITE" id="PS01124">
    <property type="entry name" value="HTH_ARAC_FAMILY_2"/>
    <property type="match status" value="1"/>
</dbReference>
<dbReference type="GO" id="GO:0043565">
    <property type="term" value="F:sequence-specific DNA binding"/>
    <property type="evidence" value="ECO:0007669"/>
    <property type="project" value="InterPro"/>
</dbReference>
<keyword evidence="1" id="KW-0805">Transcription regulation</keyword>
<dbReference type="GO" id="GO:0003700">
    <property type="term" value="F:DNA-binding transcription factor activity"/>
    <property type="evidence" value="ECO:0007669"/>
    <property type="project" value="InterPro"/>
</dbReference>
<dbReference type="Proteomes" id="UP000679179">
    <property type="component" value="Unassembled WGS sequence"/>
</dbReference>
<keyword evidence="6" id="KW-1185">Reference proteome</keyword>
<dbReference type="InterPro" id="IPR018062">
    <property type="entry name" value="HTH_AraC-typ_CS"/>
</dbReference>
<name>A0A919VG79_9CLOT</name>
<dbReference type="SMART" id="SM00342">
    <property type="entry name" value="HTH_ARAC"/>
    <property type="match status" value="1"/>
</dbReference>
<dbReference type="SUPFAM" id="SSF46689">
    <property type="entry name" value="Homeodomain-like"/>
    <property type="match status" value="2"/>
</dbReference>
<dbReference type="PROSITE" id="PS00041">
    <property type="entry name" value="HTH_ARAC_FAMILY_1"/>
    <property type="match status" value="1"/>
</dbReference>